<organism evidence="2 3">
    <name type="scientific">Parasphingorhabdus litoris</name>
    <dbReference type="NCBI Taxonomy" id="394733"/>
    <lineage>
        <taxon>Bacteria</taxon>
        <taxon>Pseudomonadati</taxon>
        <taxon>Pseudomonadota</taxon>
        <taxon>Alphaproteobacteria</taxon>
        <taxon>Sphingomonadales</taxon>
        <taxon>Sphingomonadaceae</taxon>
        <taxon>Parasphingorhabdus</taxon>
    </lineage>
</organism>
<feature type="domain" description="ChrR-like cupin" evidence="1">
    <location>
        <begin position="19"/>
        <end position="116"/>
    </location>
</feature>
<evidence type="ECO:0000259" key="1">
    <source>
        <dbReference type="Pfam" id="PF12973"/>
    </source>
</evidence>
<name>A0ABP3JZU1_9SPHN</name>
<dbReference type="InterPro" id="IPR011051">
    <property type="entry name" value="RmlC_Cupin_sf"/>
</dbReference>
<evidence type="ECO:0000313" key="3">
    <source>
        <dbReference type="Proteomes" id="UP001500713"/>
    </source>
</evidence>
<keyword evidence="3" id="KW-1185">Reference proteome</keyword>
<dbReference type="Pfam" id="PF12973">
    <property type="entry name" value="Cupin_7"/>
    <property type="match status" value="1"/>
</dbReference>
<gene>
    <name evidence="2" type="ORF">GCM10009096_02780</name>
</gene>
<dbReference type="Gene3D" id="2.60.120.10">
    <property type="entry name" value="Jelly Rolls"/>
    <property type="match status" value="1"/>
</dbReference>
<dbReference type="Proteomes" id="UP001500713">
    <property type="component" value="Unassembled WGS sequence"/>
</dbReference>
<reference evidence="3" key="1">
    <citation type="journal article" date="2019" name="Int. J. Syst. Evol. Microbiol.">
        <title>The Global Catalogue of Microorganisms (GCM) 10K type strain sequencing project: providing services to taxonomists for standard genome sequencing and annotation.</title>
        <authorList>
            <consortium name="The Broad Institute Genomics Platform"/>
            <consortium name="The Broad Institute Genome Sequencing Center for Infectious Disease"/>
            <person name="Wu L."/>
            <person name="Ma J."/>
        </authorList>
    </citation>
    <scope>NUCLEOTIDE SEQUENCE [LARGE SCALE GENOMIC DNA]</scope>
    <source>
        <strain evidence="3">JCM 14162</strain>
    </source>
</reference>
<dbReference type="InterPro" id="IPR025979">
    <property type="entry name" value="ChrR-like_cupin_dom"/>
</dbReference>
<dbReference type="GO" id="GO:0051213">
    <property type="term" value="F:dioxygenase activity"/>
    <property type="evidence" value="ECO:0007669"/>
    <property type="project" value="UniProtKB-KW"/>
</dbReference>
<protein>
    <submittedName>
        <fullName evidence="2">2,4'-dihydroxyacetophenone dioxygenase family protein</fullName>
    </submittedName>
</protein>
<proteinExistence type="predicted"/>
<dbReference type="SUPFAM" id="SSF51182">
    <property type="entry name" value="RmlC-like cupins"/>
    <property type="match status" value="1"/>
</dbReference>
<comment type="caution">
    <text evidence="2">The sequence shown here is derived from an EMBL/GenBank/DDBJ whole genome shotgun (WGS) entry which is preliminary data.</text>
</comment>
<evidence type="ECO:0000313" key="2">
    <source>
        <dbReference type="EMBL" id="GAA0465605.1"/>
    </source>
</evidence>
<keyword evidence="2" id="KW-0560">Oxidoreductase</keyword>
<dbReference type="EMBL" id="BAAAEM010000002">
    <property type="protein sequence ID" value="GAA0465605.1"/>
    <property type="molecule type" value="Genomic_DNA"/>
</dbReference>
<dbReference type="InterPro" id="IPR014710">
    <property type="entry name" value="RmlC-like_jellyroll"/>
</dbReference>
<dbReference type="CDD" id="cd20302">
    <property type="entry name" value="cupin_DAD"/>
    <property type="match status" value="1"/>
</dbReference>
<accession>A0ABP3JZU1</accession>
<keyword evidence="2" id="KW-0223">Dioxygenase</keyword>
<sequence length="169" mass="18776">MAIPETINHQDRLLSVNINEQEPVQHPTDGYFIQPLFLDPENGTWVLHAKFPPGTLLPRHFHTGTVHFFTTKGTWNYVEYPEDKQTAGSYLYEPGGSIHQFSVPKDATESAEGFMVVTGANVNFDDDDNLIDITDAGAIERAIMGVCQMMQRDAPRYIKPGASAGFSFG</sequence>
<dbReference type="RefSeq" id="WP_229954170.1">
    <property type="nucleotide sequence ID" value="NZ_BAAAEM010000002.1"/>
</dbReference>